<evidence type="ECO:0000256" key="1">
    <source>
        <dbReference type="SAM" id="SignalP"/>
    </source>
</evidence>
<proteinExistence type="predicted"/>
<protein>
    <submittedName>
        <fullName evidence="3">Ricin-type beta-trefoil lectin domain-like</fullName>
    </submittedName>
</protein>
<name>A0A1G6X521_9SPHI</name>
<dbReference type="Gene3D" id="2.80.10.50">
    <property type="match status" value="1"/>
</dbReference>
<dbReference type="InterPro" id="IPR008928">
    <property type="entry name" value="6-hairpin_glycosidase_sf"/>
</dbReference>
<organism evidence="3 4">
    <name type="scientific">Mucilaginibacter pineti</name>
    <dbReference type="NCBI Taxonomy" id="1391627"/>
    <lineage>
        <taxon>Bacteria</taxon>
        <taxon>Pseudomonadati</taxon>
        <taxon>Bacteroidota</taxon>
        <taxon>Sphingobacteriia</taxon>
        <taxon>Sphingobacteriales</taxon>
        <taxon>Sphingobacteriaceae</taxon>
        <taxon>Mucilaginibacter</taxon>
    </lineage>
</organism>
<dbReference type="Proteomes" id="UP000199072">
    <property type="component" value="Unassembled WGS sequence"/>
</dbReference>
<keyword evidence="4" id="KW-1185">Reference proteome</keyword>
<dbReference type="STRING" id="1391627.SAMN05216464_102383"/>
<reference evidence="3 4" key="1">
    <citation type="submission" date="2016-10" db="EMBL/GenBank/DDBJ databases">
        <authorList>
            <person name="de Groot N.N."/>
        </authorList>
    </citation>
    <scope>NUCLEOTIDE SEQUENCE [LARGE SCALE GENOMIC DNA]</scope>
    <source>
        <strain evidence="3 4">47C3B</strain>
    </source>
</reference>
<evidence type="ECO:0000313" key="3">
    <source>
        <dbReference type="EMBL" id="SDD72425.1"/>
    </source>
</evidence>
<evidence type="ECO:0000313" key="4">
    <source>
        <dbReference type="Proteomes" id="UP000199072"/>
    </source>
</evidence>
<dbReference type="InterPro" id="IPR000772">
    <property type="entry name" value="Ricin_B_lectin"/>
</dbReference>
<dbReference type="OrthoDB" id="6387072at2"/>
<feature type="chain" id="PRO_5011545830" evidence="1">
    <location>
        <begin position="23"/>
        <end position="496"/>
    </location>
</feature>
<dbReference type="GO" id="GO:0005975">
    <property type="term" value="P:carbohydrate metabolic process"/>
    <property type="evidence" value="ECO:0007669"/>
    <property type="project" value="InterPro"/>
</dbReference>
<dbReference type="CDD" id="cd00161">
    <property type="entry name" value="beta-trefoil_Ricin-like"/>
    <property type="match status" value="1"/>
</dbReference>
<dbReference type="PROSITE" id="PS50231">
    <property type="entry name" value="RICIN_B_LECTIN"/>
    <property type="match status" value="1"/>
</dbReference>
<feature type="domain" description="Ricin B lectin" evidence="2">
    <location>
        <begin position="30"/>
        <end position="163"/>
    </location>
</feature>
<sequence length="496" mass="55213">MKSQLRLIVLLSLLLNAGLSYAQTAGITSGAIYTLTSKTGNKLLDVSNSSTENGARVDCWTDTHSAAQQWTVNHVGKGVYTLTNLASGKLLHTTSAPADSVNIDQTDNASNDDVKWTIKKAGNGVYYLKPAADNKFSLSLSNGGASVNLSSAPAGDAQKWTFQKEKVQDAALTIATANKVFDAWYNQYKVETSKGFWDKAEMMEILLDAYEVTKDAKYATRFNTMYTNFMEHNKTDWMYNNYNDDITWAALFCVRGYLLTGNKTYLEKGKEQFDKMYARAFTNKYGGGLTWFETKTSKNACINGPAMVACCYLAKATGDNTYYDKAIALYSWSKIYLFDAHTGKVNDNIDLDHKTGLVRTGTWSSTYNQGTYLGAAVMLYNYTKEASYLAEAKKIAQYTRDEMFKGKVIDNEDGGDDLPGFKGIFARYARTYTLEGHQTDLIDWMTLNANTAYNNRNSQNLIHTKWATRTGEEKPKSSFGCSTAVSLLFNTIPLKN</sequence>
<evidence type="ECO:0000259" key="2">
    <source>
        <dbReference type="SMART" id="SM00458"/>
    </source>
</evidence>
<dbReference type="EMBL" id="FNAI01000002">
    <property type="protein sequence ID" value="SDD72425.1"/>
    <property type="molecule type" value="Genomic_DNA"/>
</dbReference>
<feature type="signal peptide" evidence="1">
    <location>
        <begin position="1"/>
        <end position="22"/>
    </location>
</feature>
<keyword evidence="1" id="KW-0732">Signal</keyword>
<dbReference type="Pfam" id="PF03663">
    <property type="entry name" value="Glyco_hydro_76"/>
    <property type="match status" value="1"/>
</dbReference>
<dbReference type="SMART" id="SM00458">
    <property type="entry name" value="RICIN"/>
    <property type="match status" value="1"/>
</dbReference>
<dbReference type="InterPro" id="IPR035992">
    <property type="entry name" value="Ricin_B-like_lectins"/>
</dbReference>
<dbReference type="GO" id="GO:0030246">
    <property type="term" value="F:carbohydrate binding"/>
    <property type="evidence" value="ECO:0007669"/>
    <property type="project" value="UniProtKB-KW"/>
</dbReference>
<dbReference type="AlphaFoldDB" id="A0A1G6X521"/>
<dbReference type="SUPFAM" id="SSF50370">
    <property type="entry name" value="Ricin B-like lectins"/>
    <property type="match status" value="1"/>
</dbReference>
<dbReference type="SUPFAM" id="SSF48208">
    <property type="entry name" value="Six-hairpin glycosidases"/>
    <property type="match status" value="1"/>
</dbReference>
<dbReference type="Pfam" id="PF14200">
    <property type="entry name" value="RicinB_lectin_2"/>
    <property type="match status" value="1"/>
</dbReference>
<dbReference type="RefSeq" id="WP_091146284.1">
    <property type="nucleotide sequence ID" value="NZ_FNAI01000002.1"/>
</dbReference>
<accession>A0A1G6X521</accession>
<gene>
    <name evidence="3" type="ORF">SAMN05216464_102383</name>
</gene>
<dbReference type="Gene3D" id="1.50.10.20">
    <property type="match status" value="1"/>
</dbReference>
<dbReference type="InterPro" id="IPR005198">
    <property type="entry name" value="Glyco_hydro_76"/>
</dbReference>
<dbReference type="PANTHER" id="PTHR47791:SF3">
    <property type="entry name" value="MEIOTICALLY UP-REGULATED GENE 191 PROTEIN"/>
    <property type="match status" value="1"/>
</dbReference>
<dbReference type="InterPro" id="IPR053169">
    <property type="entry name" value="MUG_Protein"/>
</dbReference>
<dbReference type="PANTHER" id="PTHR47791">
    <property type="entry name" value="MEIOTICALLY UP-REGULATED GENE 191 PROTEIN"/>
    <property type="match status" value="1"/>
</dbReference>
<keyword evidence="3" id="KW-0430">Lectin</keyword>